<feature type="domain" description="SWIM-type" evidence="2">
    <location>
        <begin position="117"/>
        <end position="152"/>
    </location>
</feature>
<comment type="caution">
    <text evidence="3">The sequence shown here is derived from an EMBL/GenBank/DDBJ whole genome shotgun (WGS) entry which is preliminary data.</text>
</comment>
<dbReference type="InterPro" id="IPR007527">
    <property type="entry name" value="Znf_SWIM"/>
</dbReference>
<gene>
    <name evidence="3" type="ORF">KDAU_25950</name>
</gene>
<dbReference type="Proteomes" id="UP000287224">
    <property type="component" value="Unassembled WGS sequence"/>
</dbReference>
<evidence type="ECO:0000259" key="2">
    <source>
        <dbReference type="PROSITE" id="PS50966"/>
    </source>
</evidence>
<keyword evidence="1" id="KW-0862">Zinc</keyword>
<protein>
    <recommendedName>
        <fullName evidence="2">SWIM-type domain-containing protein</fullName>
    </recommendedName>
</protein>
<dbReference type="GO" id="GO:0008270">
    <property type="term" value="F:zinc ion binding"/>
    <property type="evidence" value="ECO:0007669"/>
    <property type="project" value="UniProtKB-KW"/>
</dbReference>
<proteinExistence type="predicted"/>
<name>A0A401ZEJ6_9CHLR</name>
<dbReference type="Pfam" id="PF04434">
    <property type="entry name" value="SWIM"/>
    <property type="match status" value="1"/>
</dbReference>
<dbReference type="PANTHER" id="PTHR38133:SF1">
    <property type="entry name" value="SLR1429 PROTEIN"/>
    <property type="match status" value="1"/>
</dbReference>
<accession>A0A401ZEJ6</accession>
<dbReference type="PANTHER" id="PTHR38133">
    <property type="entry name" value="SLR1429 PROTEIN"/>
    <property type="match status" value="1"/>
</dbReference>
<evidence type="ECO:0000313" key="3">
    <source>
        <dbReference type="EMBL" id="GCE05266.1"/>
    </source>
</evidence>
<dbReference type="AlphaFoldDB" id="A0A401ZEJ6"/>
<evidence type="ECO:0000256" key="1">
    <source>
        <dbReference type="PROSITE-ProRule" id="PRU00325"/>
    </source>
</evidence>
<sequence>MMTQFSRTWWGQRFIQALEQFTDTGRLSRGRSYATNGRIINYKIDRSTVQARVRGSINPYFGVFEEPTYKTSIILRSINARDWSKVIQNIASRADLLTKLLMNEMPDTIEDAFIEQGLHLLPHSARDFETDCSCPDYANPCKHIAGVYYLLASALDKDPFLMFTLRGLPREELQAELAKTPLGATLASALTTSEPKVQPVASYYTHPTTQPQQIASHKEFWTGATRLPAPQQTVAAQPAVSALLIKKQGDYPAFWHKNASFIGTMEEFYERVRTKNKQMK</sequence>
<dbReference type="EMBL" id="BIFQ01000001">
    <property type="protein sequence ID" value="GCE05266.1"/>
    <property type="molecule type" value="Genomic_DNA"/>
</dbReference>
<keyword evidence="4" id="KW-1185">Reference proteome</keyword>
<evidence type="ECO:0000313" key="4">
    <source>
        <dbReference type="Proteomes" id="UP000287224"/>
    </source>
</evidence>
<dbReference type="PROSITE" id="PS50966">
    <property type="entry name" value="ZF_SWIM"/>
    <property type="match status" value="1"/>
</dbReference>
<keyword evidence="1" id="KW-0863">Zinc-finger</keyword>
<keyword evidence="1" id="KW-0479">Metal-binding</keyword>
<organism evidence="3 4">
    <name type="scientific">Dictyobacter aurantiacus</name>
    <dbReference type="NCBI Taxonomy" id="1936993"/>
    <lineage>
        <taxon>Bacteria</taxon>
        <taxon>Bacillati</taxon>
        <taxon>Chloroflexota</taxon>
        <taxon>Ktedonobacteria</taxon>
        <taxon>Ktedonobacterales</taxon>
        <taxon>Dictyobacteraceae</taxon>
        <taxon>Dictyobacter</taxon>
    </lineage>
</organism>
<reference evidence="4" key="1">
    <citation type="submission" date="2018-12" db="EMBL/GenBank/DDBJ databases">
        <title>Tengunoibacter tsumagoiensis gen. nov., sp. nov., Dictyobacter kobayashii sp. nov., D. alpinus sp. nov., and D. joshuensis sp. nov. and description of Dictyobacteraceae fam. nov. within the order Ktedonobacterales isolated from Tengu-no-mugimeshi.</title>
        <authorList>
            <person name="Wang C.M."/>
            <person name="Zheng Y."/>
            <person name="Sakai Y."/>
            <person name="Toyoda A."/>
            <person name="Minakuchi Y."/>
            <person name="Abe K."/>
            <person name="Yokota A."/>
            <person name="Yabe S."/>
        </authorList>
    </citation>
    <scope>NUCLEOTIDE SEQUENCE [LARGE SCALE GENOMIC DNA]</scope>
    <source>
        <strain evidence="4">S-27</strain>
    </source>
</reference>